<dbReference type="GO" id="GO:0006790">
    <property type="term" value="P:sulfur compound metabolic process"/>
    <property type="evidence" value="ECO:0007669"/>
    <property type="project" value="TreeGrafter"/>
</dbReference>
<protein>
    <recommendedName>
        <fullName evidence="1">Oxidoreductase molybdopterin-binding domain-containing protein</fullName>
    </recommendedName>
</protein>
<dbReference type="InterPro" id="IPR036374">
    <property type="entry name" value="OxRdtase_Mopterin-bd_sf"/>
</dbReference>
<evidence type="ECO:0000313" key="2">
    <source>
        <dbReference type="EMBL" id="SVD52733.1"/>
    </source>
</evidence>
<dbReference type="PANTHER" id="PTHR19372">
    <property type="entry name" value="SULFITE REDUCTASE"/>
    <property type="match status" value="1"/>
</dbReference>
<dbReference type="InterPro" id="IPR000572">
    <property type="entry name" value="OxRdtase_Mopterin-bd_dom"/>
</dbReference>
<accession>A0A382W1X1</accession>
<reference evidence="2" key="1">
    <citation type="submission" date="2018-05" db="EMBL/GenBank/DDBJ databases">
        <authorList>
            <person name="Lanie J.A."/>
            <person name="Ng W.-L."/>
            <person name="Kazmierczak K.M."/>
            <person name="Andrzejewski T.M."/>
            <person name="Davidsen T.M."/>
            <person name="Wayne K.J."/>
            <person name="Tettelin H."/>
            <person name="Glass J.I."/>
            <person name="Rusch D."/>
            <person name="Podicherti R."/>
            <person name="Tsui H.-C.T."/>
            <person name="Winkler M.E."/>
        </authorList>
    </citation>
    <scope>NUCLEOTIDE SEQUENCE</scope>
</reference>
<dbReference type="Pfam" id="PF00174">
    <property type="entry name" value="Oxidored_molyb"/>
    <property type="match status" value="1"/>
</dbReference>
<dbReference type="SUPFAM" id="SSF56524">
    <property type="entry name" value="Oxidoreductase molybdopterin-binding domain"/>
    <property type="match status" value="1"/>
</dbReference>
<sequence length="240" mass="25541">MDMHQDKFEKVAGNGLINRRHLLGLGLSGVGIAAARSVLGADSALKIEIPTWSKVPGPGASAYGRRSTHTEHMQRLARPPDPFYPGGGASLSPLQHLQGTITPNSLHFERHHAGVPNISPAEHKLVINGLVRQPLVFDYEDLLKYPMVSKIHFLECSGNSGSLLRGGNADGTAQSLHGLVSCAEWTGIPLSTLLEEAGVLREARWVAAVGADAASMGRSVPLNKALDDVLVALYQNGEPV</sequence>
<dbReference type="PANTHER" id="PTHR19372:SF7">
    <property type="entry name" value="SULFITE OXIDASE, MITOCHONDRIAL"/>
    <property type="match status" value="1"/>
</dbReference>
<dbReference type="GO" id="GO:0020037">
    <property type="term" value="F:heme binding"/>
    <property type="evidence" value="ECO:0007669"/>
    <property type="project" value="TreeGrafter"/>
</dbReference>
<dbReference type="EMBL" id="UINC01156359">
    <property type="protein sequence ID" value="SVD52733.1"/>
    <property type="molecule type" value="Genomic_DNA"/>
</dbReference>
<evidence type="ECO:0000259" key="1">
    <source>
        <dbReference type="Pfam" id="PF00174"/>
    </source>
</evidence>
<dbReference type="GO" id="GO:0043546">
    <property type="term" value="F:molybdopterin cofactor binding"/>
    <property type="evidence" value="ECO:0007669"/>
    <property type="project" value="TreeGrafter"/>
</dbReference>
<dbReference type="AlphaFoldDB" id="A0A382W1X1"/>
<dbReference type="Gene3D" id="3.90.420.10">
    <property type="entry name" value="Oxidoreductase, molybdopterin-binding domain"/>
    <property type="match status" value="1"/>
</dbReference>
<feature type="domain" description="Oxidoreductase molybdopterin-binding" evidence="1">
    <location>
        <begin position="112"/>
        <end position="239"/>
    </location>
</feature>
<name>A0A382W1X1_9ZZZZ</name>
<organism evidence="2">
    <name type="scientific">marine metagenome</name>
    <dbReference type="NCBI Taxonomy" id="408172"/>
    <lineage>
        <taxon>unclassified sequences</taxon>
        <taxon>metagenomes</taxon>
        <taxon>ecological metagenomes</taxon>
    </lineage>
</organism>
<feature type="non-terminal residue" evidence="2">
    <location>
        <position position="240"/>
    </location>
</feature>
<proteinExistence type="predicted"/>
<gene>
    <name evidence="2" type="ORF">METZ01_LOCUS405587</name>
</gene>
<dbReference type="GO" id="GO:0008482">
    <property type="term" value="F:sulfite oxidase activity"/>
    <property type="evidence" value="ECO:0007669"/>
    <property type="project" value="TreeGrafter"/>
</dbReference>